<keyword evidence="3" id="KW-1185">Reference proteome</keyword>
<accession>A0ABS8T5K5</accession>
<protein>
    <submittedName>
        <fullName evidence="2">Uncharacterized protein</fullName>
    </submittedName>
</protein>
<evidence type="ECO:0000313" key="3">
    <source>
        <dbReference type="Proteomes" id="UP000823775"/>
    </source>
</evidence>
<feature type="compositionally biased region" description="Polar residues" evidence="1">
    <location>
        <begin position="38"/>
        <end position="52"/>
    </location>
</feature>
<reference evidence="2 3" key="1">
    <citation type="journal article" date="2021" name="BMC Genomics">
        <title>Datura genome reveals duplications of psychoactive alkaloid biosynthetic genes and high mutation rate following tissue culture.</title>
        <authorList>
            <person name="Rajewski A."/>
            <person name="Carter-House D."/>
            <person name="Stajich J."/>
            <person name="Litt A."/>
        </authorList>
    </citation>
    <scope>NUCLEOTIDE SEQUENCE [LARGE SCALE GENOMIC DNA]</scope>
    <source>
        <strain evidence="2">AR-01</strain>
    </source>
</reference>
<dbReference type="Proteomes" id="UP000823775">
    <property type="component" value="Unassembled WGS sequence"/>
</dbReference>
<feature type="compositionally biased region" description="Basic and acidic residues" evidence="1">
    <location>
        <begin position="146"/>
        <end position="174"/>
    </location>
</feature>
<feature type="region of interest" description="Disordered" evidence="1">
    <location>
        <begin position="18"/>
        <end position="55"/>
    </location>
</feature>
<dbReference type="EMBL" id="JACEIK010001139">
    <property type="protein sequence ID" value="MCD7466408.1"/>
    <property type="molecule type" value="Genomic_DNA"/>
</dbReference>
<name>A0ABS8T5K5_DATST</name>
<evidence type="ECO:0000256" key="1">
    <source>
        <dbReference type="SAM" id="MobiDB-lite"/>
    </source>
</evidence>
<evidence type="ECO:0000313" key="2">
    <source>
        <dbReference type="EMBL" id="MCD7466408.1"/>
    </source>
</evidence>
<gene>
    <name evidence="2" type="ORF">HAX54_003063</name>
</gene>
<comment type="caution">
    <text evidence="2">The sequence shown here is derived from an EMBL/GenBank/DDBJ whole genome shotgun (WGS) entry which is preliminary data.</text>
</comment>
<organism evidence="2 3">
    <name type="scientific">Datura stramonium</name>
    <name type="common">Jimsonweed</name>
    <name type="synonym">Common thornapple</name>
    <dbReference type="NCBI Taxonomy" id="4076"/>
    <lineage>
        <taxon>Eukaryota</taxon>
        <taxon>Viridiplantae</taxon>
        <taxon>Streptophyta</taxon>
        <taxon>Embryophyta</taxon>
        <taxon>Tracheophyta</taxon>
        <taxon>Spermatophyta</taxon>
        <taxon>Magnoliopsida</taxon>
        <taxon>eudicotyledons</taxon>
        <taxon>Gunneridae</taxon>
        <taxon>Pentapetalae</taxon>
        <taxon>asterids</taxon>
        <taxon>lamiids</taxon>
        <taxon>Solanales</taxon>
        <taxon>Solanaceae</taxon>
        <taxon>Solanoideae</taxon>
        <taxon>Datureae</taxon>
        <taxon>Datura</taxon>
    </lineage>
</organism>
<proteinExistence type="predicted"/>
<sequence>MPSPMDLLDGALPARLEGQINASTSGDTSKEGIARKTSYANSVTTKPSSAQPSVCHEREAVLARKTTHNDFSSQDLKLIEFDQISKRQFQVGTPLEMDNVTRGKTRPSMAKVRVKIDLLKPDTIWVGLENEDSPLRGYTQKLEKKAAELKEAEMKSNNSKEDNAPEANTKHMSNDKNGQGD</sequence>
<feature type="region of interest" description="Disordered" evidence="1">
    <location>
        <begin position="146"/>
        <end position="181"/>
    </location>
</feature>